<dbReference type="InterPro" id="IPR036163">
    <property type="entry name" value="HMA_dom_sf"/>
</dbReference>
<gene>
    <name evidence="3" type="ORF">C5O19_06675</name>
</gene>
<dbReference type="Gene3D" id="3.30.70.100">
    <property type="match status" value="1"/>
</dbReference>
<sequence length="115" mass="12788">MLKSLVFSCCLLLSGLVWAKDEPKTVKIKTSAICGMCKARIEKNLAFSKGVKESNLDLKDKVVTITYDPKKTNEEQIKETIMKTGYDADSVPADAKGYEKLPACCKKDSKMSHHE</sequence>
<feature type="signal peptide" evidence="1">
    <location>
        <begin position="1"/>
        <end position="19"/>
    </location>
</feature>
<evidence type="ECO:0000313" key="3">
    <source>
        <dbReference type="EMBL" id="PQA59330.1"/>
    </source>
</evidence>
<feature type="chain" id="PRO_5015466037" evidence="1">
    <location>
        <begin position="20"/>
        <end position="115"/>
    </location>
</feature>
<dbReference type="InterPro" id="IPR006121">
    <property type="entry name" value="HMA_dom"/>
</dbReference>
<dbReference type="RefSeq" id="WP_104710740.1">
    <property type="nucleotide sequence ID" value="NZ_PTRA01000001.1"/>
</dbReference>
<dbReference type="Proteomes" id="UP000239590">
    <property type="component" value="Unassembled WGS sequence"/>
</dbReference>
<dbReference type="OrthoDB" id="5513217at2"/>
<evidence type="ECO:0000313" key="4">
    <source>
        <dbReference type="Proteomes" id="UP000239590"/>
    </source>
</evidence>
<reference evidence="4" key="1">
    <citation type="submission" date="2018-02" db="EMBL/GenBank/DDBJ databases">
        <title>Genome sequencing of Solimonas sp. HR-BB.</title>
        <authorList>
            <person name="Lee Y."/>
            <person name="Jeon C.O."/>
        </authorList>
    </citation>
    <scope>NUCLEOTIDE SEQUENCE [LARGE SCALE GENOMIC DNA]</scope>
    <source>
        <strain evidence="4">HR-U</strain>
    </source>
</reference>
<organism evidence="3 4">
    <name type="scientific">Siphonobacter curvatus</name>
    <dbReference type="NCBI Taxonomy" id="2094562"/>
    <lineage>
        <taxon>Bacteria</taxon>
        <taxon>Pseudomonadati</taxon>
        <taxon>Bacteroidota</taxon>
        <taxon>Cytophagia</taxon>
        <taxon>Cytophagales</taxon>
        <taxon>Cytophagaceae</taxon>
        <taxon>Siphonobacter</taxon>
    </lineage>
</organism>
<evidence type="ECO:0000259" key="2">
    <source>
        <dbReference type="PROSITE" id="PS50846"/>
    </source>
</evidence>
<dbReference type="SUPFAM" id="SSF55008">
    <property type="entry name" value="HMA, heavy metal-associated domain"/>
    <property type="match status" value="1"/>
</dbReference>
<dbReference type="PROSITE" id="PS50846">
    <property type="entry name" value="HMA_2"/>
    <property type="match status" value="1"/>
</dbReference>
<dbReference type="Pfam" id="PF00403">
    <property type="entry name" value="HMA"/>
    <property type="match status" value="1"/>
</dbReference>
<protein>
    <submittedName>
        <fullName evidence="3">MerP protein</fullName>
    </submittedName>
</protein>
<comment type="caution">
    <text evidence="3">The sequence shown here is derived from an EMBL/GenBank/DDBJ whole genome shotgun (WGS) entry which is preliminary data.</text>
</comment>
<keyword evidence="1" id="KW-0732">Signal</keyword>
<proteinExistence type="predicted"/>
<feature type="domain" description="HMA" evidence="2">
    <location>
        <begin position="23"/>
        <end position="89"/>
    </location>
</feature>
<dbReference type="CDD" id="cd00371">
    <property type="entry name" value="HMA"/>
    <property type="match status" value="1"/>
</dbReference>
<dbReference type="EMBL" id="PTRA01000001">
    <property type="protein sequence ID" value="PQA59330.1"/>
    <property type="molecule type" value="Genomic_DNA"/>
</dbReference>
<dbReference type="GO" id="GO:0046872">
    <property type="term" value="F:metal ion binding"/>
    <property type="evidence" value="ECO:0007669"/>
    <property type="project" value="InterPro"/>
</dbReference>
<keyword evidence="4" id="KW-1185">Reference proteome</keyword>
<name>A0A2S7IP52_9BACT</name>
<dbReference type="AlphaFoldDB" id="A0A2S7IP52"/>
<accession>A0A2S7IP52</accession>
<evidence type="ECO:0000256" key="1">
    <source>
        <dbReference type="SAM" id="SignalP"/>
    </source>
</evidence>